<reference evidence="4 5" key="1">
    <citation type="submission" date="2019-03" db="EMBL/GenBank/DDBJ databases">
        <title>Genomic Encyclopedia of Type Strains, Phase III (KMG-III): the genomes of soil and plant-associated and newly described type strains.</title>
        <authorList>
            <person name="Whitman W."/>
        </authorList>
    </citation>
    <scope>NUCLEOTIDE SEQUENCE [LARGE SCALE GENOMIC DNA]</scope>
    <source>
        <strain evidence="4 5">LMG 29544</strain>
    </source>
</reference>
<dbReference type="AlphaFoldDB" id="A0A4R8LV32"/>
<evidence type="ECO:0000313" key="5">
    <source>
        <dbReference type="Proteomes" id="UP000295509"/>
    </source>
</evidence>
<dbReference type="InterPro" id="IPR050882">
    <property type="entry name" value="Prepilin_peptidase/N-MTase"/>
</dbReference>
<keyword evidence="2" id="KW-0472">Membrane</keyword>
<dbReference type="Pfam" id="PF01478">
    <property type="entry name" value="Peptidase_A24"/>
    <property type="match status" value="1"/>
</dbReference>
<accession>A0A4R8LV32</accession>
<feature type="transmembrane region" description="Helical" evidence="2">
    <location>
        <begin position="55"/>
        <end position="74"/>
    </location>
</feature>
<proteinExistence type="inferred from homology"/>
<feature type="transmembrane region" description="Helical" evidence="2">
    <location>
        <begin position="86"/>
        <end position="119"/>
    </location>
</feature>
<protein>
    <submittedName>
        <fullName evidence="4">Prepilin peptidase CpaA</fullName>
    </submittedName>
</protein>
<dbReference type="GO" id="GO:0006465">
    <property type="term" value="P:signal peptide processing"/>
    <property type="evidence" value="ECO:0007669"/>
    <property type="project" value="TreeGrafter"/>
</dbReference>
<feature type="domain" description="Prepilin type IV endopeptidase peptidase" evidence="3">
    <location>
        <begin position="13"/>
        <end position="114"/>
    </location>
</feature>
<dbReference type="InterPro" id="IPR000045">
    <property type="entry name" value="Prepilin_IV_endopep_pep"/>
</dbReference>
<dbReference type="Proteomes" id="UP000295509">
    <property type="component" value="Unassembled WGS sequence"/>
</dbReference>
<dbReference type="OrthoDB" id="5508079at2"/>
<gene>
    <name evidence="4" type="ORF">BX592_107231</name>
</gene>
<dbReference type="GO" id="GO:0004190">
    <property type="term" value="F:aspartic-type endopeptidase activity"/>
    <property type="evidence" value="ECO:0007669"/>
    <property type="project" value="InterPro"/>
</dbReference>
<comment type="similarity">
    <text evidence="1">Belongs to the peptidase A24 family.</text>
</comment>
<dbReference type="GO" id="GO:0005886">
    <property type="term" value="C:plasma membrane"/>
    <property type="evidence" value="ECO:0007669"/>
    <property type="project" value="TreeGrafter"/>
</dbReference>
<keyword evidence="2" id="KW-0812">Transmembrane</keyword>
<keyword evidence="2" id="KW-1133">Transmembrane helix</keyword>
<comment type="caution">
    <text evidence="4">The sequence shown here is derived from an EMBL/GenBank/DDBJ whole genome shotgun (WGS) entry which is preliminary data.</text>
</comment>
<name>A0A4R8LV32_9BURK</name>
<feature type="transmembrane region" description="Helical" evidence="2">
    <location>
        <begin position="159"/>
        <end position="177"/>
    </location>
</feature>
<dbReference type="RefSeq" id="WP_134191981.1">
    <property type="nucleotide sequence ID" value="NZ_JBHLUW010000046.1"/>
</dbReference>
<keyword evidence="5" id="KW-1185">Reference proteome</keyword>
<dbReference type="PANTHER" id="PTHR30487:SF0">
    <property type="entry name" value="PREPILIN LEADER PEPTIDASE_N-METHYLTRANSFERASE-RELATED"/>
    <property type="match status" value="1"/>
</dbReference>
<evidence type="ECO:0000313" key="4">
    <source>
        <dbReference type="EMBL" id="TDY51663.1"/>
    </source>
</evidence>
<dbReference type="Gene3D" id="1.20.120.1220">
    <property type="match status" value="1"/>
</dbReference>
<evidence type="ECO:0000256" key="2">
    <source>
        <dbReference type="SAM" id="Phobius"/>
    </source>
</evidence>
<sequence>MTAVPFPLGPCVLLLVITAAACDLRTRRIPNWLVATALVAALPAQWMLHGAVDGLAIWSAGWLFGGLIFLPGYMVRALGAGDVKLMAAVGAWLGITGAIETSMIACMVGGVWAVTVMLLKRRMKDGLSNTYSMLVSVTGGWRQAVQQGEVMRAVSVGRLPFGVAIAIGALGTIVLSVR</sequence>
<feature type="transmembrane region" description="Helical" evidence="2">
    <location>
        <begin position="31"/>
        <end position="48"/>
    </location>
</feature>
<evidence type="ECO:0000256" key="1">
    <source>
        <dbReference type="ARBA" id="ARBA00005801"/>
    </source>
</evidence>
<dbReference type="EMBL" id="SORE01000007">
    <property type="protein sequence ID" value="TDY51663.1"/>
    <property type="molecule type" value="Genomic_DNA"/>
</dbReference>
<organism evidence="4 5">
    <name type="scientific">Paraburkholderia rhizosphaerae</name>
    <dbReference type="NCBI Taxonomy" id="480658"/>
    <lineage>
        <taxon>Bacteria</taxon>
        <taxon>Pseudomonadati</taxon>
        <taxon>Pseudomonadota</taxon>
        <taxon>Betaproteobacteria</taxon>
        <taxon>Burkholderiales</taxon>
        <taxon>Burkholderiaceae</taxon>
        <taxon>Paraburkholderia</taxon>
    </lineage>
</organism>
<evidence type="ECO:0000259" key="3">
    <source>
        <dbReference type="Pfam" id="PF01478"/>
    </source>
</evidence>
<dbReference type="PANTHER" id="PTHR30487">
    <property type="entry name" value="TYPE 4 PREPILIN-LIKE PROTEINS LEADER PEPTIDE-PROCESSING ENZYME"/>
    <property type="match status" value="1"/>
</dbReference>